<dbReference type="Pfam" id="PF17517">
    <property type="entry name" value="IgGFc_binding"/>
    <property type="match status" value="1"/>
</dbReference>
<sequence length="718" mass="79735">MTIVVLCFFLGSFFLNPMLVCAGEYRSATLGHHYILSLPSVPENEHSQVVFYLVTFITRDFKVKLTTEGYKDGPSLDLELELDAKILTSHVLARKYYFHHDTGPKWVFRFQGLSDFGLTVLLQANSDSVATFIALPDSSWGKEYFAVTLETSPFILIMTSGNSTLVKVKLRISALRGRVNLNLNYQGVNYKDGDSWTIILNRFEAFEISECSKPEERGNLSGSKITAQRPVGVISGSCTSAAYEPDTKCDLEPNEPNTDFSAEMIVPLGVFDMSYTAPTSHERKIQGLTLIISSNKKSNIIYYTNPLGITSSSRIDSEEPTYKSNLVNIRGTKPFLMYNIQLSACSKDGPGEKEHELGGPSLSVVIPSELYHSEYITCTPYVKGALHYIILATKSSHTETIEIDEDPIPHYAKYVSVLNTVDDVVGSVNITAGIHIVHSERGHAFGCYVYGHGFHFSYMHAAGYKSKNIDQTCIRPVVKMQPEDNIDNDCDGRVDEERKDNQDNDGDGEIDEDLKSPNATETTSTTKKAKAKSSDKLPKGRWLKWSSWKCTFNCNDTRLIRTRVCAPTLSSKTPICQGKSLEFKPGVCYYRQTCPAACPDYTWGADCRLTCKYCLEPCNKFDGSCSGCIPGFKNPNAGCRYQCDKFYFGTNCTGSCITECGGDCYERITGSCYTSGLPLLIIFTVTTLLIPCCCCRNFRSSEKKTDEEGATSSACHDH</sequence>
<name>A0A9W2ZCF3_BIOGL</name>
<evidence type="ECO:0000256" key="2">
    <source>
        <dbReference type="SAM" id="SignalP"/>
    </source>
</evidence>
<evidence type="ECO:0000313" key="5">
    <source>
        <dbReference type="RefSeq" id="XP_055872652.1"/>
    </source>
</evidence>
<dbReference type="PANTHER" id="PTHR46534">
    <property type="entry name" value="IGGFC_BINDING DOMAIN-CONTAINING PROTEIN"/>
    <property type="match status" value="1"/>
</dbReference>
<evidence type="ECO:0000256" key="1">
    <source>
        <dbReference type="SAM" id="MobiDB-lite"/>
    </source>
</evidence>
<feature type="region of interest" description="Disordered" evidence="1">
    <location>
        <begin position="484"/>
        <end position="533"/>
    </location>
</feature>
<gene>
    <name evidence="5" type="primary">LOC106074853</name>
</gene>
<dbReference type="PANTHER" id="PTHR46534:SF1">
    <property type="entry name" value="IGGFC-BINDING PROTEIN N-TERMINAL DOMAIN-CONTAINING PROTEIN"/>
    <property type="match status" value="1"/>
</dbReference>
<dbReference type="AlphaFoldDB" id="A0A9W2ZCF3"/>
<evidence type="ECO:0000259" key="3">
    <source>
        <dbReference type="Pfam" id="PF17517"/>
    </source>
</evidence>
<dbReference type="GeneID" id="106074853"/>
<protein>
    <submittedName>
        <fullName evidence="5">Uncharacterized protein LOC106074853 isoform X1</fullName>
    </submittedName>
</protein>
<feature type="domain" description="IgGFc-binding protein N-terminal" evidence="3">
    <location>
        <begin position="131"/>
        <end position="451"/>
    </location>
</feature>
<dbReference type="OrthoDB" id="6051778at2759"/>
<feature type="compositionally biased region" description="Acidic residues" evidence="1">
    <location>
        <begin position="503"/>
        <end position="512"/>
    </location>
</feature>
<feature type="chain" id="PRO_5040892325" evidence="2">
    <location>
        <begin position="23"/>
        <end position="718"/>
    </location>
</feature>
<feature type="signal peptide" evidence="2">
    <location>
        <begin position="1"/>
        <end position="22"/>
    </location>
</feature>
<dbReference type="RefSeq" id="XP_055872652.1">
    <property type="nucleotide sequence ID" value="XM_056016677.1"/>
</dbReference>
<accession>A0A9W2ZCF3</accession>
<dbReference type="InterPro" id="IPR035234">
    <property type="entry name" value="IgGFc-bd_N"/>
</dbReference>
<dbReference type="Proteomes" id="UP001165740">
    <property type="component" value="Chromosome 18"/>
</dbReference>
<keyword evidence="4" id="KW-1185">Reference proteome</keyword>
<feature type="compositionally biased region" description="Basic and acidic residues" evidence="1">
    <location>
        <begin position="490"/>
        <end position="502"/>
    </location>
</feature>
<proteinExistence type="predicted"/>
<organism evidence="4 5">
    <name type="scientific">Biomphalaria glabrata</name>
    <name type="common">Bloodfluke planorb</name>
    <name type="synonym">Freshwater snail</name>
    <dbReference type="NCBI Taxonomy" id="6526"/>
    <lineage>
        <taxon>Eukaryota</taxon>
        <taxon>Metazoa</taxon>
        <taxon>Spiralia</taxon>
        <taxon>Lophotrochozoa</taxon>
        <taxon>Mollusca</taxon>
        <taxon>Gastropoda</taxon>
        <taxon>Heterobranchia</taxon>
        <taxon>Euthyneura</taxon>
        <taxon>Panpulmonata</taxon>
        <taxon>Hygrophila</taxon>
        <taxon>Lymnaeoidea</taxon>
        <taxon>Planorbidae</taxon>
        <taxon>Biomphalaria</taxon>
    </lineage>
</organism>
<evidence type="ECO:0000313" key="4">
    <source>
        <dbReference type="Proteomes" id="UP001165740"/>
    </source>
</evidence>
<keyword evidence="2" id="KW-0732">Signal</keyword>
<reference evidence="5" key="1">
    <citation type="submission" date="2025-08" db="UniProtKB">
        <authorList>
            <consortium name="RefSeq"/>
        </authorList>
    </citation>
    <scope>IDENTIFICATION</scope>
</reference>